<evidence type="ECO:0000256" key="2">
    <source>
        <dbReference type="ARBA" id="ARBA00022840"/>
    </source>
</evidence>
<dbReference type="Gene3D" id="3.40.50.2300">
    <property type="match status" value="1"/>
</dbReference>
<dbReference type="PROSITE" id="PS50110">
    <property type="entry name" value="RESPONSE_REGULATORY"/>
    <property type="match status" value="1"/>
</dbReference>
<dbReference type="CDD" id="cd00009">
    <property type="entry name" value="AAA"/>
    <property type="match status" value="1"/>
</dbReference>
<evidence type="ECO:0000259" key="7">
    <source>
        <dbReference type="PROSITE" id="PS50110"/>
    </source>
</evidence>
<dbReference type="GO" id="GO:0000160">
    <property type="term" value="P:phosphorelay signal transduction system"/>
    <property type="evidence" value="ECO:0007669"/>
    <property type="project" value="InterPro"/>
</dbReference>
<dbReference type="CDD" id="cd00156">
    <property type="entry name" value="REC"/>
    <property type="match status" value="1"/>
</dbReference>
<dbReference type="AlphaFoldDB" id="A0A7Y9PHP2"/>
<dbReference type="InterPro" id="IPR011006">
    <property type="entry name" value="CheY-like_superfamily"/>
</dbReference>
<dbReference type="GO" id="GO:0005524">
    <property type="term" value="F:ATP binding"/>
    <property type="evidence" value="ECO:0007669"/>
    <property type="project" value="UniProtKB-KW"/>
</dbReference>
<name>A0A7Y9PHP2_9BACT</name>
<evidence type="ECO:0000256" key="1">
    <source>
        <dbReference type="ARBA" id="ARBA00022741"/>
    </source>
</evidence>
<dbReference type="PROSITE" id="PS00688">
    <property type="entry name" value="SIGMA54_INTERACT_3"/>
    <property type="match status" value="1"/>
</dbReference>
<dbReference type="SMART" id="SM00448">
    <property type="entry name" value="REC"/>
    <property type="match status" value="1"/>
</dbReference>
<dbReference type="InterPro" id="IPR003593">
    <property type="entry name" value="AAA+_ATPase"/>
</dbReference>
<dbReference type="SUPFAM" id="SSF52540">
    <property type="entry name" value="P-loop containing nucleoside triphosphate hydrolases"/>
    <property type="match status" value="1"/>
</dbReference>
<dbReference type="InterPro" id="IPR058031">
    <property type="entry name" value="AAA_lid_NorR"/>
</dbReference>
<comment type="caution">
    <text evidence="8">The sequence shown here is derived from an EMBL/GenBank/DDBJ whole genome shotgun (WGS) entry which is preliminary data.</text>
</comment>
<organism evidence="8 9">
    <name type="scientific">Granulicella arctica</name>
    <dbReference type="NCBI Taxonomy" id="940613"/>
    <lineage>
        <taxon>Bacteria</taxon>
        <taxon>Pseudomonadati</taxon>
        <taxon>Acidobacteriota</taxon>
        <taxon>Terriglobia</taxon>
        <taxon>Terriglobales</taxon>
        <taxon>Acidobacteriaceae</taxon>
        <taxon>Granulicella</taxon>
    </lineage>
</organism>
<dbReference type="GO" id="GO:0006355">
    <property type="term" value="P:regulation of DNA-templated transcription"/>
    <property type="evidence" value="ECO:0007669"/>
    <property type="project" value="InterPro"/>
</dbReference>
<keyword evidence="4" id="KW-0804">Transcription</keyword>
<keyword evidence="8" id="KW-0238">DNA-binding</keyword>
<dbReference type="PANTHER" id="PTHR32071">
    <property type="entry name" value="TRANSCRIPTIONAL REGULATORY PROTEIN"/>
    <property type="match status" value="1"/>
</dbReference>
<evidence type="ECO:0000256" key="4">
    <source>
        <dbReference type="ARBA" id="ARBA00023163"/>
    </source>
</evidence>
<dbReference type="InterPro" id="IPR027417">
    <property type="entry name" value="P-loop_NTPase"/>
</dbReference>
<dbReference type="InterPro" id="IPR001789">
    <property type="entry name" value="Sig_transdc_resp-reg_receiver"/>
</dbReference>
<dbReference type="InterPro" id="IPR025662">
    <property type="entry name" value="Sigma_54_int_dom_ATP-bd_1"/>
</dbReference>
<keyword evidence="9" id="KW-1185">Reference proteome</keyword>
<comment type="caution">
    <text evidence="5">Lacks conserved residue(s) required for the propagation of feature annotation.</text>
</comment>
<reference evidence="8 9" key="1">
    <citation type="submission" date="2020-07" db="EMBL/GenBank/DDBJ databases">
        <title>Genomic Encyclopedia of Type Strains, Phase IV (KMG-V): Genome sequencing to study the core and pangenomes of soil and plant-associated prokaryotes.</title>
        <authorList>
            <person name="Whitman W."/>
        </authorList>
    </citation>
    <scope>NUCLEOTIDE SEQUENCE [LARGE SCALE GENOMIC DNA]</scope>
    <source>
        <strain evidence="8 9">X4EP2</strain>
    </source>
</reference>
<evidence type="ECO:0000313" key="8">
    <source>
        <dbReference type="EMBL" id="NYF79934.1"/>
    </source>
</evidence>
<dbReference type="FunFam" id="3.40.50.300:FF:000006">
    <property type="entry name" value="DNA-binding transcriptional regulator NtrC"/>
    <property type="match status" value="1"/>
</dbReference>
<gene>
    <name evidence="8" type="ORF">HDF17_002254</name>
</gene>
<feature type="domain" description="Sigma-54 factor interaction" evidence="6">
    <location>
        <begin position="167"/>
        <end position="396"/>
    </location>
</feature>
<dbReference type="Proteomes" id="UP000589520">
    <property type="component" value="Unassembled WGS sequence"/>
</dbReference>
<dbReference type="InterPro" id="IPR009057">
    <property type="entry name" value="Homeodomain-like_sf"/>
</dbReference>
<dbReference type="GO" id="GO:0043565">
    <property type="term" value="F:sequence-specific DNA binding"/>
    <property type="evidence" value="ECO:0007669"/>
    <property type="project" value="InterPro"/>
</dbReference>
<evidence type="ECO:0000256" key="3">
    <source>
        <dbReference type="ARBA" id="ARBA00023015"/>
    </source>
</evidence>
<accession>A0A7Y9PHP2</accession>
<dbReference type="PROSITE" id="PS50045">
    <property type="entry name" value="SIGMA54_INTERACT_4"/>
    <property type="match status" value="1"/>
</dbReference>
<dbReference type="Gene3D" id="1.10.10.60">
    <property type="entry name" value="Homeodomain-like"/>
    <property type="match status" value="1"/>
</dbReference>
<dbReference type="Gene3D" id="1.10.8.60">
    <property type="match status" value="1"/>
</dbReference>
<keyword evidence="1" id="KW-0547">Nucleotide-binding</keyword>
<evidence type="ECO:0000259" key="6">
    <source>
        <dbReference type="PROSITE" id="PS50045"/>
    </source>
</evidence>
<evidence type="ECO:0000256" key="5">
    <source>
        <dbReference type="PROSITE-ProRule" id="PRU00169"/>
    </source>
</evidence>
<dbReference type="Gene3D" id="3.40.50.300">
    <property type="entry name" value="P-loop containing nucleotide triphosphate hydrolases"/>
    <property type="match status" value="1"/>
</dbReference>
<dbReference type="EMBL" id="JACCCW010000002">
    <property type="protein sequence ID" value="NYF79934.1"/>
    <property type="molecule type" value="Genomic_DNA"/>
</dbReference>
<evidence type="ECO:0000313" key="9">
    <source>
        <dbReference type="Proteomes" id="UP000589520"/>
    </source>
</evidence>
<dbReference type="SUPFAM" id="SSF46689">
    <property type="entry name" value="Homeodomain-like"/>
    <property type="match status" value="1"/>
</dbReference>
<keyword evidence="3" id="KW-0805">Transcription regulation</keyword>
<dbReference type="RefSeq" id="WP_179490925.1">
    <property type="nucleotide sequence ID" value="NZ_JACCCW010000002.1"/>
</dbReference>
<protein>
    <submittedName>
        <fullName evidence="8">DNA-binding NtrC family response regulator</fullName>
    </submittedName>
</protein>
<dbReference type="InterPro" id="IPR025944">
    <property type="entry name" value="Sigma_54_int_dom_CS"/>
</dbReference>
<keyword evidence="2" id="KW-0067">ATP-binding</keyword>
<proteinExistence type="predicted"/>
<dbReference type="InterPro" id="IPR002078">
    <property type="entry name" value="Sigma_54_int"/>
</dbReference>
<dbReference type="Pfam" id="PF02954">
    <property type="entry name" value="HTH_8"/>
    <property type="match status" value="1"/>
</dbReference>
<sequence>MSNYLSLVETNVFDYKPHLAKAAVSGQRRRIFVHEPNERVLRYMQRVLDPLYHVDVFDQPSSFVKAFSKSRTPDLTLLAWSSTERSAAVLEQVMARSRNHPILLASASANGEEMARAFTLGASGVIQKPFHDGDLKGAVGSYVRMSTHDAAESVAHEETRLSEGYSFVRSSKRMRDIETSAALVARSEIPVLVLGESGTGKEILARYLHAKSNRSGGMFLKLNCAAMPADLLESELFGYEKGAFTGAVQTKPGKFEICRGGTIFLDEIGEMPAVLQAKLLHVLQDGTYSRLGGRSTLRADVRVVAATNIDMKAAIVQKTFREDLYYRLNGFTLALPPLRERRDEIAVFAQHFMQKGAAKYGRPQLALGGELLEALESHAWPGNLRELENVINRYLIIGDARSIIEELHPRMGLQPVSIDTQDGLKQRMRSLKGSAEAAAIVRMLEETKWNRKAAAARMKVSYRTLLYKIQQYELGPPA</sequence>
<dbReference type="SUPFAM" id="SSF52172">
    <property type="entry name" value="CheY-like"/>
    <property type="match status" value="1"/>
</dbReference>
<dbReference type="SMART" id="SM00382">
    <property type="entry name" value="AAA"/>
    <property type="match status" value="1"/>
</dbReference>
<dbReference type="Pfam" id="PF00158">
    <property type="entry name" value="Sigma54_activat"/>
    <property type="match status" value="1"/>
</dbReference>
<dbReference type="InterPro" id="IPR002197">
    <property type="entry name" value="HTH_Fis"/>
</dbReference>
<dbReference type="PROSITE" id="PS00675">
    <property type="entry name" value="SIGMA54_INTERACT_1"/>
    <property type="match status" value="1"/>
</dbReference>
<dbReference type="Pfam" id="PF25601">
    <property type="entry name" value="AAA_lid_14"/>
    <property type="match status" value="1"/>
</dbReference>
<feature type="domain" description="Response regulatory" evidence="7">
    <location>
        <begin position="30"/>
        <end position="143"/>
    </location>
</feature>